<gene>
    <name evidence="2" type="ORF">ECRASSUSDP1_LOCUS18572</name>
</gene>
<organism evidence="2 3">
    <name type="scientific">Euplotes crassus</name>
    <dbReference type="NCBI Taxonomy" id="5936"/>
    <lineage>
        <taxon>Eukaryota</taxon>
        <taxon>Sar</taxon>
        <taxon>Alveolata</taxon>
        <taxon>Ciliophora</taxon>
        <taxon>Intramacronucleata</taxon>
        <taxon>Spirotrichea</taxon>
        <taxon>Hypotrichia</taxon>
        <taxon>Euplotida</taxon>
        <taxon>Euplotidae</taxon>
        <taxon>Moneuplotes</taxon>
    </lineage>
</organism>
<dbReference type="EMBL" id="CAMPGE010018806">
    <property type="protein sequence ID" value="CAI2377189.1"/>
    <property type="molecule type" value="Genomic_DNA"/>
</dbReference>
<dbReference type="GO" id="GO:0046982">
    <property type="term" value="F:protein heterodimerization activity"/>
    <property type="evidence" value="ECO:0007669"/>
    <property type="project" value="InterPro"/>
</dbReference>
<evidence type="ECO:0000313" key="2">
    <source>
        <dbReference type="EMBL" id="CAI2377189.1"/>
    </source>
</evidence>
<dbReference type="InterPro" id="IPR009072">
    <property type="entry name" value="Histone-fold"/>
</dbReference>
<evidence type="ECO:0000313" key="3">
    <source>
        <dbReference type="Proteomes" id="UP001295684"/>
    </source>
</evidence>
<dbReference type="Proteomes" id="UP001295684">
    <property type="component" value="Unassembled WGS sequence"/>
</dbReference>
<feature type="domain" description="TATA box binding protein associated factor (TAF) histone-like fold" evidence="1">
    <location>
        <begin position="27"/>
        <end position="65"/>
    </location>
</feature>
<dbReference type="AlphaFoldDB" id="A0AAD1XQZ2"/>
<reference evidence="2" key="1">
    <citation type="submission" date="2023-07" db="EMBL/GenBank/DDBJ databases">
        <authorList>
            <consortium name="AG Swart"/>
            <person name="Singh M."/>
            <person name="Singh A."/>
            <person name="Seah K."/>
            <person name="Emmerich C."/>
        </authorList>
    </citation>
    <scope>NUCLEOTIDE SEQUENCE</scope>
    <source>
        <strain evidence="2">DP1</strain>
    </source>
</reference>
<name>A0AAD1XQZ2_EUPCR</name>
<sequence length="291" mass="33890">MDKTHFVQELIEENGLKNNPEIGPVCEVMFDAMIKKTQEVVFEAKKLMKHSRRRNLTPKDIENALNFYYLGQNGTEEDQREEFTSGKAHRDNPINSKIKIEWVNLSDPKRVKADGCPEGVHSEACYENGPVKLDTEKRFLYDWFKDRNNMEGIKPEESKDMIIPFPNVDDANDISLTILKFIKLRIKSESYHLLQIMGMALRLSNQIIDYCEKVPSPDGTLGEPRRKKIREICEICQEIGKKLQMFMDKEKSNSNMLIDMLEDTNKCIERGRAICTEYNYDYEYESPSLLV</sequence>
<dbReference type="SUPFAM" id="SSF47113">
    <property type="entry name" value="Histone-fold"/>
    <property type="match status" value="1"/>
</dbReference>
<evidence type="ECO:0000259" key="1">
    <source>
        <dbReference type="Pfam" id="PF02969"/>
    </source>
</evidence>
<dbReference type="Pfam" id="PF02969">
    <property type="entry name" value="TAF"/>
    <property type="match status" value="1"/>
</dbReference>
<dbReference type="Gene3D" id="1.10.20.10">
    <property type="entry name" value="Histone, subunit A"/>
    <property type="match status" value="1"/>
</dbReference>
<dbReference type="InterPro" id="IPR004823">
    <property type="entry name" value="TAF_TATA-bd_Histone-like_dom"/>
</dbReference>
<protein>
    <recommendedName>
        <fullName evidence="1">TATA box binding protein associated factor (TAF) histone-like fold domain-containing protein</fullName>
    </recommendedName>
</protein>
<proteinExistence type="predicted"/>
<accession>A0AAD1XQZ2</accession>
<keyword evidence="3" id="KW-1185">Reference proteome</keyword>
<comment type="caution">
    <text evidence="2">The sequence shown here is derived from an EMBL/GenBank/DDBJ whole genome shotgun (WGS) entry which is preliminary data.</text>
</comment>